<dbReference type="InParanoid" id="A0A1J7IZZ8"/>
<feature type="coiled-coil region" evidence="1">
    <location>
        <begin position="217"/>
        <end position="244"/>
    </location>
</feature>
<name>A0A1J7IZZ8_9PEZI</name>
<sequence>MKKVVGPSSVEDGTAPAGPPTSESGTAPTNPTPISPPQQDSGVNQSAADPSAPQTAQRQRKRVTSLPPVITEISQVIVPSATVGAGAAAAGALIGAVSAIVRSERIVSFSTVTAIQWFTLGSSYYGARHLAFKAYGGHEDMTAFDKVKASGIAGGFAGMMGGLLRGPRNVVPGLIVWSLLGAGGQAVGGALSGRNFGTKYLASKWSPVTPLTDRQYEKMLEEKLLKLDAEIAILNDNIQEIRGRK</sequence>
<evidence type="ECO:0000256" key="2">
    <source>
        <dbReference type="SAM" id="MobiDB-lite"/>
    </source>
</evidence>
<organism evidence="3 4">
    <name type="scientific">Coniochaeta ligniaria NRRL 30616</name>
    <dbReference type="NCBI Taxonomy" id="1408157"/>
    <lineage>
        <taxon>Eukaryota</taxon>
        <taxon>Fungi</taxon>
        <taxon>Dikarya</taxon>
        <taxon>Ascomycota</taxon>
        <taxon>Pezizomycotina</taxon>
        <taxon>Sordariomycetes</taxon>
        <taxon>Sordariomycetidae</taxon>
        <taxon>Coniochaetales</taxon>
        <taxon>Coniochaetaceae</taxon>
        <taxon>Coniochaeta</taxon>
    </lineage>
</organism>
<feature type="compositionally biased region" description="Polar residues" evidence="2">
    <location>
        <begin position="37"/>
        <end position="57"/>
    </location>
</feature>
<accession>A0A1J7IZZ8</accession>
<evidence type="ECO:0000256" key="1">
    <source>
        <dbReference type="SAM" id="Coils"/>
    </source>
</evidence>
<dbReference type="OrthoDB" id="5565730at2759"/>
<protein>
    <submittedName>
        <fullName evidence="3">Uncharacterized protein</fullName>
    </submittedName>
</protein>
<dbReference type="EMBL" id="KV875094">
    <property type="protein sequence ID" value="OIW33367.1"/>
    <property type="molecule type" value="Genomic_DNA"/>
</dbReference>
<evidence type="ECO:0000313" key="4">
    <source>
        <dbReference type="Proteomes" id="UP000182658"/>
    </source>
</evidence>
<reference evidence="3 4" key="1">
    <citation type="submission" date="2016-10" db="EMBL/GenBank/DDBJ databases">
        <title>Draft genome sequence of Coniochaeta ligniaria NRRL30616, a lignocellulolytic fungus for bioabatement of inhibitors in plant biomass hydrolysates.</title>
        <authorList>
            <consortium name="DOE Joint Genome Institute"/>
            <person name="Jimenez D.J."/>
            <person name="Hector R.E."/>
            <person name="Riley R."/>
            <person name="Sun H."/>
            <person name="Grigoriev I.V."/>
            <person name="Van Elsas J.D."/>
            <person name="Nichols N.N."/>
        </authorList>
    </citation>
    <scope>NUCLEOTIDE SEQUENCE [LARGE SCALE GENOMIC DNA]</scope>
    <source>
        <strain evidence="3 4">NRRL 30616</strain>
    </source>
</reference>
<dbReference type="Proteomes" id="UP000182658">
    <property type="component" value="Unassembled WGS sequence"/>
</dbReference>
<keyword evidence="4" id="KW-1185">Reference proteome</keyword>
<keyword evidence="1" id="KW-0175">Coiled coil</keyword>
<dbReference type="STRING" id="1408157.A0A1J7IZZ8"/>
<feature type="region of interest" description="Disordered" evidence="2">
    <location>
        <begin position="1"/>
        <end position="64"/>
    </location>
</feature>
<dbReference type="PANTHER" id="PTHR41390">
    <property type="entry name" value="CHROMOSOME 7, WHOLE GENOME SHOTGUN SEQUENCE"/>
    <property type="match status" value="1"/>
</dbReference>
<evidence type="ECO:0000313" key="3">
    <source>
        <dbReference type="EMBL" id="OIW33367.1"/>
    </source>
</evidence>
<proteinExistence type="predicted"/>
<dbReference type="PANTHER" id="PTHR41390:SF1">
    <property type="entry name" value="NADH-UBIQUINONE OXIDOREDUCTASE 213 KDA SUBUNIT"/>
    <property type="match status" value="1"/>
</dbReference>
<dbReference type="AlphaFoldDB" id="A0A1J7IZZ8"/>
<gene>
    <name evidence="3" type="ORF">CONLIGDRAFT_628253</name>
</gene>